<name>A0ABW3YC42_9ACTN</name>
<evidence type="ECO:0000313" key="2">
    <source>
        <dbReference type="EMBL" id="MFD1322038.1"/>
    </source>
</evidence>
<comment type="caution">
    <text evidence="2">The sequence shown here is derived from an EMBL/GenBank/DDBJ whole genome shotgun (WGS) entry which is preliminary data.</text>
</comment>
<organism evidence="2 3">
    <name type="scientific">Micromonospora sonneratiae</name>
    <dbReference type="NCBI Taxonomy" id="1184706"/>
    <lineage>
        <taxon>Bacteria</taxon>
        <taxon>Bacillati</taxon>
        <taxon>Actinomycetota</taxon>
        <taxon>Actinomycetes</taxon>
        <taxon>Micromonosporales</taxon>
        <taxon>Micromonosporaceae</taxon>
        <taxon>Micromonospora</taxon>
    </lineage>
</organism>
<dbReference type="Pfam" id="PF16363">
    <property type="entry name" value="GDP_Man_Dehyd"/>
    <property type="match status" value="1"/>
</dbReference>
<proteinExistence type="predicted"/>
<dbReference type="Gene3D" id="3.40.50.720">
    <property type="entry name" value="NAD(P)-binding Rossmann-like Domain"/>
    <property type="match status" value="1"/>
</dbReference>
<reference evidence="3" key="1">
    <citation type="journal article" date="2019" name="Int. J. Syst. Evol. Microbiol.">
        <title>The Global Catalogue of Microorganisms (GCM) 10K type strain sequencing project: providing services to taxonomists for standard genome sequencing and annotation.</title>
        <authorList>
            <consortium name="The Broad Institute Genomics Platform"/>
            <consortium name="The Broad Institute Genome Sequencing Center for Infectious Disease"/>
            <person name="Wu L."/>
            <person name="Ma J."/>
        </authorList>
    </citation>
    <scope>NUCLEOTIDE SEQUENCE [LARGE SCALE GENOMIC DNA]</scope>
    <source>
        <strain evidence="3">JCM 31037</strain>
    </source>
</reference>
<dbReference type="SUPFAM" id="SSF51735">
    <property type="entry name" value="NAD(P)-binding Rossmann-fold domains"/>
    <property type="match status" value="1"/>
</dbReference>
<dbReference type="PANTHER" id="PTHR43000">
    <property type="entry name" value="DTDP-D-GLUCOSE 4,6-DEHYDRATASE-RELATED"/>
    <property type="match status" value="1"/>
</dbReference>
<sequence length="364" mass="38813">MRDGLVGTEPVGTDSAGIEPVGTGLLGVEPTPVVKPEVVAVTGAGGFIGSHLVEALVARGHRVKAFVHYNGLGRYGWLDSLSPDQLAAIEVHAGDIRDRGTVQRLVDDAAVVYHLAALGGIPYSYRAPQSYVETNIMGTLNVLESSRTAGTPRVVVTSTSEVYGTAVTVPMTESHRLRGQSPYSASKIGADKLAESFHLSFGLPVVTLRPFNTYGPRQSTRAVIPTIISQLATGSGRVELGATETTRDLLFVNDTVTAFITVGTAPAEVVCGQVFQVATGQETSVRELVRRIGGLLGVVPEIVVSDGRLRPTASEVERLLGDSSRLRRHTGWQPMSSLEDGLKTTVEWFLDPANLSRYRADRAV</sequence>
<evidence type="ECO:0000313" key="3">
    <source>
        <dbReference type="Proteomes" id="UP001597260"/>
    </source>
</evidence>
<dbReference type="InterPro" id="IPR045869">
    <property type="entry name" value="Arna-like_SDR_e"/>
</dbReference>
<gene>
    <name evidence="2" type="ORF">ACFQ4H_13130</name>
</gene>
<dbReference type="InterPro" id="IPR016040">
    <property type="entry name" value="NAD(P)-bd_dom"/>
</dbReference>
<dbReference type="RefSeq" id="WP_377570555.1">
    <property type="nucleotide sequence ID" value="NZ_JBHTMP010000016.1"/>
</dbReference>
<dbReference type="Gene3D" id="3.90.25.10">
    <property type="entry name" value="UDP-galactose 4-epimerase, domain 1"/>
    <property type="match status" value="1"/>
</dbReference>
<accession>A0ABW3YC42</accession>
<protein>
    <submittedName>
        <fullName evidence="2">SDR family NAD(P)-dependent oxidoreductase</fullName>
    </submittedName>
</protein>
<dbReference type="EMBL" id="JBHTMP010000016">
    <property type="protein sequence ID" value="MFD1322038.1"/>
    <property type="molecule type" value="Genomic_DNA"/>
</dbReference>
<evidence type="ECO:0000259" key="1">
    <source>
        <dbReference type="Pfam" id="PF16363"/>
    </source>
</evidence>
<keyword evidence="3" id="KW-1185">Reference proteome</keyword>
<dbReference type="Proteomes" id="UP001597260">
    <property type="component" value="Unassembled WGS sequence"/>
</dbReference>
<dbReference type="InterPro" id="IPR036291">
    <property type="entry name" value="NAD(P)-bd_dom_sf"/>
</dbReference>
<dbReference type="CDD" id="cd05257">
    <property type="entry name" value="Arna_like_SDR_e"/>
    <property type="match status" value="1"/>
</dbReference>
<feature type="domain" description="NAD(P)-binding" evidence="1">
    <location>
        <begin position="41"/>
        <end position="344"/>
    </location>
</feature>